<evidence type="ECO:0000256" key="4">
    <source>
        <dbReference type="PIRSR" id="PIRSR600821-50"/>
    </source>
</evidence>
<evidence type="ECO:0000256" key="5">
    <source>
        <dbReference type="PIRSR" id="PIRSR600821-52"/>
    </source>
</evidence>
<organism evidence="7 8">
    <name type="scientific">Cloacibacillus evryensis</name>
    <dbReference type="NCBI Taxonomy" id="508460"/>
    <lineage>
        <taxon>Bacteria</taxon>
        <taxon>Thermotogati</taxon>
        <taxon>Synergistota</taxon>
        <taxon>Synergistia</taxon>
        <taxon>Synergistales</taxon>
        <taxon>Synergistaceae</taxon>
        <taxon>Cloacibacillus</taxon>
    </lineage>
</organism>
<evidence type="ECO:0000313" key="8">
    <source>
        <dbReference type="Proteomes" id="UP001205919"/>
    </source>
</evidence>
<dbReference type="InterPro" id="IPR009006">
    <property type="entry name" value="Ala_racemase/Decarboxylase_C"/>
</dbReference>
<dbReference type="InterPro" id="IPR001608">
    <property type="entry name" value="Ala_racemase_N"/>
</dbReference>
<dbReference type="SMART" id="SM01005">
    <property type="entry name" value="Ala_racemase_C"/>
    <property type="match status" value="1"/>
</dbReference>
<dbReference type="NCBIfam" id="TIGR00492">
    <property type="entry name" value="alr"/>
    <property type="match status" value="1"/>
</dbReference>
<feature type="modified residue" description="N6-(pyridoxal phosphate)lysine" evidence="4">
    <location>
        <position position="30"/>
    </location>
</feature>
<dbReference type="PANTHER" id="PTHR30511">
    <property type="entry name" value="ALANINE RACEMASE"/>
    <property type="match status" value="1"/>
</dbReference>
<evidence type="ECO:0000256" key="2">
    <source>
        <dbReference type="ARBA" id="ARBA00022898"/>
    </source>
</evidence>
<dbReference type="Gene3D" id="3.20.20.10">
    <property type="entry name" value="Alanine racemase"/>
    <property type="match status" value="1"/>
</dbReference>
<dbReference type="GO" id="GO:0030170">
    <property type="term" value="F:pyridoxal phosphate binding"/>
    <property type="evidence" value="ECO:0007669"/>
    <property type="project" value="TreeGrafter"/>
</dbReference>
<keyword evidence="8" id="KW-1185">Reference proteome</keyword>
<dbReference type="SUPFAM" id="SSF50621">
    <property type="entry name" value="Alanine racemase C-terminal domain-like"/>
    <property type="match status" value="1"/>
</dbReference>
<dbReference type="InterPro" id="IPR011079">
    <property type="entry name" value="Ala_racemase_C"/>
</dbReference>
<dbReference type="InterPro" id="IPR029066">
    <property type="entry name" value="PLP-binding_barrel"/>
</dbReference>
<dbReference type="InterPro" id="IPR000821">
    <property type="entry name" value="Ala_racemase"/>
</dbReference>
<evidence type="ECO:0000256" key="3">
    <source>
        <dbReference type="ARBA" id="ARBA00023235"/>
    </source>
</evidence>
<dbReference type="Proteomes" id="UP001205919">
    <property type="component" value="Unassembled WGS sequence"/>
</dbReference>
<dbReference type="Gene3D" id="2.40.37.10">
    <property type="entry name" value="Lyase, Ornithine Decarboxylase, Chain A, domain 1"/>
    <property type="match status" value="1"/>
</dbReference>
<evidence type="ECO:0000259" key="6">
    <source>
        <dbReference type="SMART" id="SM01005"/>
    </source>
</evidence>
<feature type="binding site" evidence="5">
    <location>
        <position position="307"/>
    </location>
    <ligand>
        <name>substrate</name>
    </ligand>
</feature>
<comment type="cofactor">
    <cofactor evidence="1 4">
        <name>pyridoxal 5'-phosphate</name>
        <dbReference type="ChEBI" id="CHEBI:597326"/>
    </cofactor>
</comment>
<evidence type="ECO:0000313" key="7">
    <source>
        <dbReference type="EMBL" id="MCQ4813792.1"/>
    </source>
</evidence>
<dbReference type="SUPFAM" id="SSF51419">
    <property type="entry name" value="PLP-binding barrel"/>
    <property type="match status" value="1"/>
</dbReference>
<dbReference type="AlphaFoldDB" id="A0AAW5K029"/>
<sequence length="367" mass="40279">MAVDLNKLKSNFEKIRARVGSGVEVIPILKGNAYGLGGVGLAKFYAGTLGSKMIGVAHVREAAELREAGISCELLVLGGAPFNNIPAAVAYSIQTTAFEREYVDLLDREAEKQGKIAEIQIKINTGLNRIGVKPGEELTNFVRYIKTKTHIKVRGAFTHFAASHIEDHSLTLGQFELFKQAIGEIKACGVELDYIHACNGCAAVWFSEAYGTAVRPGNLLFGYDNNEKPKNALGVEPAVTWRCFVTQLRTLQPGESIGYNRYFIAKEPIRVATISVGFGDGYYRPMLMGGGFALVNGKRCRFLATSMDQTWLEIDGVTNVALNNEVTLLGKDGDDELTVYDWRKFCGESIVFLSSIISNRVERVFLS</sequence>
<gene>
    <name evidence="7" type="primary">alr</name>
    <name evidence="7" type="ORF">NE630_05035</name>
</gene>
<dbReference type="Pfam" id="PF01168">
    <property type="entry name" value="Ala_racemase_N"/>
    <property type="match status" value="1"/>
</dbReference>
<comment type="caution">
    <text evidence="7">The sequence shown here is derived from an EMBL/GenBank/DDBJ whole genome shotgun (WGS) entry which is preliminary data.</text>
</comment>
<dbReference type="GO" id="GO:0008784">
    <property type="term" value="F:alanine racemase activity"/>
    <property type="evidence" value="ECO:0007669"/>
    <property type="project" value="UniProtKB-EC"/>
</dbReference>
<feature type="binding site" evidence="5">
    <location>
        <position position="129"/>
    </location>
    <ligand>
        <name>substrate</name>
    </ligand>
</feature>
<dbReference type="CDD" id="cd00430">
    <property type="entry name" value="PLPDE_III_AR"/>
    <property type="match status" value="1"/>
</dbReference>
<dbReference type="Pfam" id="PF00842">
    <property type="entry name" value="Ala_racemase_C"/>
    <property type="match status" value="1"/>
</dbReference>
<name>A0AAW5K029_9BACT</name>
<protein>
    <submittedName>
        <fullName evidence="7">Alanine racemase</fullName>
        <ecNumber evidence="7">5.1.1.1</ecNumber>
    </submittedName>
</protein>
<feature type="domain" description="Alanine racemase C-terminal" evidence="6">
    <location>
        <begin position="238"/>
        <end position="366"/>
    </location>
</feature>
<accession>A0AAW5K029</accession>
<proteinExistence type="predicted"/>
<dbReference type="GO" id="GO:0005829">
    <property type="term" value="C:cytosol"/>
    <property type="evidence" value="ECO:0007669"/>
    <property type="project" value="TreeGrafter"/>
</dbReference>
<keyword evidence="3 7" id="KW-0413">Isomerase</keyword>
<dbReference type="PRINTS" id="PR00992">
    <property type="entry name" value="ALARACEMASE"/>
</dbReference>
<keyword evidence="2 4" id="KW-0663">Pyridoxal phosphate</keyword>
<evidence type="ECO:0000256" key="1">
    <source>
        <dbReference type="ARBA" id="ARBA00001933"/>
    </source>
</evidence>
<dbReference type="EMBL" id="JANFYT010000008">
    <property type="protein sequence ID" value="MCQ4813792.1"/>
    <property type="molecule type" value="Genomic_DNA"/>
</dbReference>
<dbReference type="PANTHER" id="PTHR30511:SF0">
    <property type="entry name" value="ALANINE RACEMASE, CATABOLIC-RELATED"/>
    <property type="match status" value="1"/>
</dbReference>
<dbReference type="RefSeq" id="WP_232196851.1">
    <property type="nucleotide sequence ID" value="NZ_CABKQM010000003.1"/>
</dbReference>
<reference evidence="7 8" key="1">
    <citation type="submission" date="2022-06" db="EMBL/GenBank/DDBJ databases">
        <title>Isolation of gut microbiota from human fecal samples.</title>
        <authorList>
            <person name="Pamer E.G."/>
            <person name="Barat B."/>
            <person name="Waligurski E."/>
            <person name="Medina S."/>
            <person name="Paddock L."/>
            <person name="Mostad J."/>
        </authorList>
    </citation>
    <scope>NUCLEOTIDE SEQUENCE [LARGE SCALE GENOMIC DNA]</scope>
    <source>
        <strain evidence="7 8">DFI.9.90</strain>
    </source>
</reference>
<dbReference type="EC" id="5.1.1.1" evidence="7"/>
<dbReference type="GO" id="GO:0030632">
    <property type="term" value="P:D-alanine biosynthetic process"/>
    <property type="evidence" value="ECO:0007669"/>
    <property type="project" value="TreeGrafter"/>
</dbReference>